<evidence type="ECO:0000313" key="2">
    <source>
        <dbReference type="EMBL" id="MDD1947580.1"/>
    </source>
</evidence>
<dbReference type="InterPro" id="IPR025129">
    <property type="entry name" value="DUF4055"/>
</dbReference>
<name>A0ABT5RPJ6_9PSED</name>
<accession>A0ABT5RPJ6</accession>
<feature type="domain" description="DUF4055" evidence="1">
    <location>
        <begin position="247"/>
        <end position="381"/>
    </location>
</feature>
<dbReference type="Proteomes" id="UP001150614">
    <property type="component" value="Unassembled WGS sequence"/>
</dbReference>
<protein>
    <submittedName>
        <fullName evidence="2">DUF4055 domain-containing protein</fullName>
    </submittedName>
</protein>
<gene>
    <name evidence="2" type="ORF">NMG11_27545</name>
</gene>
<evidence type="ECO:0000313" key="3">
    <source>
        <dbReference type="Proteomes" id="UP001150614"/>
    </source>
</evidence>
<proteinExistence type="predicted"/>
<reference evidence="2" key="1">
    <citation type="submission" date="2022-07" db="EMBL/GenBank/DDBJ databases">
        <title>Draft genome of Pseudomonas carnis strain LP isolated from cheese.</title>
        <authorList>
            <person name="Wolfe B.E."/>
        </authorList>
    </citation>
    <scope>NUCLEOTIDE SEQUENCE</scope>
    <source>
        <strain evidence="2">LP</strain>
    </source>
</reference>
<organism evidence="2 3">
    <name type="scientific">Pseudomonas carnis</name>
    <dbReference type="NCBI Taxonomy" id="2487355"/>
    <lineage>
        <taxon>Bacteria</taxon>
        <taxon>Pseudomonadati</taxon>
        <taxon>Pseudomonadota</taxon>
        <taxon>Gammaproteobacteria</taxon>
        <taxon>Pseudomonadales</taxon>
        <taxon>Pseudomonadaceae</taxon>
        <taxon>Pseudomonas</taxon>
    </lineage>
</organism>
<keyword evidence="3" id="KW-1185">Reference proteome</keyword>
<evidence type="ECO:0000259" key="1">
    <source>
        <dbReference type="Pfam" id="PF13264"/>
    </source>
</evidence>
<sequence length="458" mass="50357">MSNDPSIALPAVERMREHWAIVDPLMGGTQAMRKAGNKLLPQYPAEADDTYKERLALSTLLPAYAETVSSSTSRVFAEPLQLGEDVPEPIKLLSADIDLGGNDLNSWSVEWFREALAKGLCHAMIEHQPTRDAEGNKLYKTVAEEQAAGVRPYAVIIKPGQVLGWRFDGGKLMQVRYMESVEVADGEFGVKCADQVRVLEPGSWRTYRKPDNGGAWAEHDKGLTSLTYIPWVTFYTGRTGPMTAKPPLLELAHLNVKHWQSQSDQDNLLHVARVPLLFVFTDNEEFQLTISSASATRMPKDGNAKYVEHTGAAITAGRDSLNDLVDDMRMAGAKLLQKDKQAVKTAAQANEEAAQELSPLARLAGQFADCIAQLLQILADYGSLGDGGHVEMRGNFDSDFAPEVSLPNLISMANSGKLSDETLYSEMQRRGVISDELDWPKELARIQTQPSKGVSLDD</sequence>
<dbReference type="EMBL" id="JANCLL010000049">
    <property type="protein sequence ID" value="MDD1947580.1"/>
    <property type="molecule type" value="Genomic_DNA"/>
</dbReference>
<dbReference type="RefSeq" id="WP_054898883.1">
    <property type="nucleotide sequence ID" value="NZ_BQHG01000063.1"/>
</dbReference>
<comment type="caution">
    <text evidence="2">The sequence shown here is derived from an EMBL/GenBank/DDBJ whole genome shotgun (WGS) entry which is preliminary data.</text>
</comment>
<dbReference type="Pfam" id="PF13264">
    <property type="entry name" value="DUF4055"/>
    <property type="match status" value="1"/>
</dbReference>